<keyword evidence="3" id="KW-1185">Reference proteome</keyword>
<dbReference type="AlphaFoldDB" id="A0AA39UCX2"/>
<feature type="region of interest" description="Disordered" evidence="1">
    <location>
        <begin position="1"/>
        <end position="49"/>
    </location>
</feature>
<feature type="compositionally biased region" description="Low complexity" evidence="1">
    <location>
        <begin position="23"/>
        <end position="37"/>
    </location>
</feature>
<feature type="compositionally biased region" description="Acidic residues" evidence="1">
    <location>
        <begin position="1"/>
        <end position="11"/>
    </location>
</feature>
<dbReference type="Proteomes" id="UP001175227">
    <property type="component" value="Unassembled WGS sequence"/>
</dbReference>
<dbReference type="EMBL" id="JAUEPR010000016">
    <property type="protein sequence ID" value="KAK0477689.1"/>
    <property type="molecule type" value="Genomic_DNA"/>
</dbReference>
<comment type="caution">
    <text evidence="2">The sequence shown here is derived from an EMBL/GenBank/DDBJ whole genome shotgun (WGS) entry which is preliminary data.</text>
</comment>
<accession>A0AA39UCX2</accession>
<organism evidence="2 3">
    <name type="scientific">Armillaria novae-zelandiae</name>
    <dbReference type="NCBI Taxonomy" id="153914"/>
    <lineage>
        <taxon>Eukaryota</taxon>
        <taxon>Fungi</taxon>
        <taxon>Dikarya</taxon>
        <taxon>Basidiomycota</taxon>
        <taxon>Agaricomycotina</taxon>
        <taxon>Agaricomycetes</taxon>
        <taxon>Agaricomycetidae</taxon>
        <taxon>Agaricales</taxon>
        <taxon>Marasmiineae</taxon>
        <taxon>Physalacriaceae</taxon>
        <taxon>Armillaria</taxon>
    </lineage>
</organism>
<proteinExistence type="predicted"/>
<sequence>MVTDNDNDDNDTSQHPITEIFRNAQQNPEPQPQANEPVTGDPDISCRSTCITSRNTDRPQVFHLEHAVEESKQSALLIKAIWDERKHVLAEIEAQQELQEILTNSLGSESSHYLDKLYAAISSKAYCAVQLEDEPEPVHGKKLKYQLMQITGLKDIMTSYNL</sequence>
<name>A0AA39UCX2_9AGAR</name>
<evidence type="ECO:0000256" key="1">
    <source>
        <dbReference type="SAM" id="MobiDB-lite"/>
    </source>
</evidence>
<gene>
    <name evidence="2" type="ORF">IW261DRAFT_1420959</name>
</gene>
<protein>
    <submittedName>
        <fullName evidence="2">Uncharacterized protein</fullName>
    </submittedName>
</protein>
<evidence type="ECO:0000313" key="3">
    <source>
        <dbReference type="Proteomes" id="UP001175227"/>
    </source>
</evidence>
<reference evidence="2" key="1">
    <citation type="submission" date="2023-06" db="EMBL/GenBank/DDBJ databases">
        <authorList>
            <consortium name="Lawrence Berkeley National Laboratory"/>
            <person name="Ahrendt S."/>
            <person name="Sahu N."/>
            <person name="Indic B."/>
            <person name="Wong-Bajracharya J."/>
            <person name="Merenyi Z."/>
            <person name="Ke H.-M."/>
            <person name="Monk M."/>
            <person name="Kocsube S."/>
            <person name="Drula E."/>
            <person name="Lipzen A."/>
            <person name="Balint B."/>
            <person name="Henrissat B."/>
            <person name="Andreopoulos B."/>
            <person name="Martin F.M."/>
            <person name="Harder C.B."/>
            <person name="Rigling D."/>
            <person name="Ford K.L."/>
            <person name="Foster G.D."/>
            <person name="Pangilinan J."/>
            <person name="Papanicolaou A."/>
            <person name="Barry K."/>
            <person name="LaButti K."/>
            <person name="Viragh M."/>
            <person name="Koriabine M."/>
            <person name="Yan M."/>
            <person name="Riley R."/>
            <person name="Champramary S."/>
            <person name="Plett K.L."/>
            <person name="Tsai I.J."/>
            <person name="Slot J."/>
            <person name="Sipos G."/>
            <person name="Plett J."/>
            <person name="Nagy L.G."/>
            <person name="Grigoriev I.V."/>
        </authorList>
    </citation>
    <scope>NUCLEOTIDE SEQUENCE</scope>
    <source>
        <strain evidence="2">ICMP 16352</strain>
    </source>
</reference>
<evidence type="ECO:0000313" key="2">
    <source>
        <dbReference type="EMBL" id="KAK0477689.1"/>
    </source>
</evidence>